<evidence type="ECO:0000256" key="4">
    <source>
        <dbReference type="SAM" id="MobiDB-lite"/>
    </source>
</evidence>
<accession>A0A318H7Q6</accession>
<organism evidence="6 7">
    <name type="scientific">Mycolicibacterium moriokaense</name>
    <dbReference type="NCBI Taxonomy" id="39691"/>
    <lineage>
        <taxon>Bacteria</taxon>
        <taxon>Bacillati</taxon>
        <taxon>Actinomycetota</taxon>
        <taxon>Actinomycetes</taxon>
        <taxon>Mycobacteriales</taxon>
        <taxon>Mycobacteriaceae</taxon>
        <taxon>Mycolicibacterium</taxon>
    </lineage>
</organism>
<evidence type="ECO:0000256" key="3">
    <source>
        <dbReference type="ARBA" id="ARBA00022840"/>
    </source>
</evidence>
<sequence>MVIPALLIRMSRRPCLSITSVIVRRQSSDEPTLPRCAETAAPWGHRYRRALVGEAVGDRRANATGPTGDEGSAKQAEVAKHAEEAAVYPAQGEAELDRMLGMAEAKRQVKPIRSTKVNQARAKMGLPVSVTSRHTLLVGPPGCGKTTVARGLTKQLCGLGVLGRPSVIETNKSRLIGKHLGETENSTRELLESSLGGAVIVDEMHNLYDEGYSKGDPYGTAVIETLLPYMVIEMLQPYMENHRDDLVVFGAGYPKAMERMLGANQGLRRRFSTTTVFESYTPDELWQLTCLIAAQDEDIVAPQTEEVLRPMFTRYYNEQSETPAGDVIRGIDWLGNGGFVRNLIEKARDHRNNRLDTEELDALLAADSFGTADEELMHRFRELLPDDFAEGLRLAVAEAERSRDTDALE</sequence>
<protein>
    <submittedName>
        <fullName evidence="6">Type VII secretion ATPase EccA</fullName>
    </submittedName>
</protein>
<dbReference type="SMART" id="SM00382">
    <property type="entry name" value="AAA"/>
    <property type="match status" value="1"/>
</dbReference>
<dbReference type="EMBL" id="QJJU01000033">
    <property type="protein sequence ID" value="PXX00768.1"/>
    <property type="molecule type" value="Genomic_DNA"/>
</dbReference>
<dbReference type="InterPro" id="IPR050773">
    <property type="entry name" value="CbxX/CfxQ_RuBisCO_ESX"/>
</dbReference>
<dbReference type="Gene3D" id="3.40.50.300">
    <property type="entry name" value="P-loop containing nucleotide triphosphate hydrolases"/>
    <property type="match status" value="1"/>
</dbReference>
<dbReference type="AlphaFoldDB" id="A0A318H7Q6"/>
<dbReference type="InterPro" id="IPR003959">
    <property type="entry name" value="ATPase_AAA_core"/>
</dbReference>
<gene>
    <name evidence="6" type="ORF">C8E89_13329</name>
</gene>
<dbReference type="GO" id="GO:0005524">
    <property type="term" value="F:ATP binding"/>
    <property type="evidence" value="ECO:0007669"/>
    <property type="project" value="UniProtKB-KW"/>
</dbReference>
<dbReference type="GO" id="GO:0016887">
    <property type="term" value="F:ATP hydrolysis activity"/>
    <property type="evidence" value="ECO:0007669"/>
    <property type="project" value="InterPro"/>
</dbReference>
<dbReference type="Proteomes" id="UP000247781">
    <property type="component" value="Unassembled WGS sequence"/>
</dbReference>
<keyword evidence="2" id="KW-0547">Nucleotide-binding</keyword>
<keyword evidence="7" id="KW-1185">Reference proteome</keyword>
<proteinExistence type="inferred from homology"/>
<evidence type="ECO:0000259" key="5">
    <source>
        <dbReference type="SMART" id="SM00382"/>
    </source>
</evidence>
<dbReference type="InterPro" id="IPR003593">
    <property type="entry name" value="AAA+_ATPase"/>
</dbReference>
<keyword evidence="3" id="KW-0067">ATP-binding</keyword>
<dbReference type="SUPFAM" id="SSF52540">
    <property type="entry name" value="P-loop containing nucleoside triphosphate hydrolases"/>
    <property type="match status" value="1"/>
</dbReference>
<dbReference type="InterPro" id="IPR027417">
    <property type="entry name" value="P-loop_NTPase"/>
</dbReference>
<comment type="similarity">
    <text evidence="1">Belongs to the CbxX/CfxQ family.</text>
</comment>
<dbReference type="PANTHER" id="PTHR43392:SF2">
    <property type="entry name" value="AAA-TYPE ATPASE FAMILY PROTEIN _ ANKYRIN REPEAT FAMILY PROTEIN"/>
    <property type="match status" value="1"/>
</dbReference>
<dbReference type="PRINTS" id="PR00819">
    <property type="entry name" value="CBXCFQXSUPER"/>
</dbReference>
<reference evidence="6 7" key="2">
    <citation type="submission" date="2018-06" db="EMBL/GenBank/DDBJ databases">
        <title>Sequencing of bacterial isolates from soil warming experiment in Harvard Forest, Massachusetts, USA.</title>
        <authorList>
            <person name="Deangelis K.PhD."/>
        </authorList>
    </citation>
    <scope>NUCLEOTIDE SEQUENCE [LARGE SCALE GENOMIC DNA]</scope>
    <source>
        <strain evidence="6 7">GAS496</strain>
    </source>
</reference>
<feature type="region of interest" description="Disordered" evidence="4">
    <location>
        <begin position="58"/>
        <end position="77"/>
    </location>
</feature>
<dbReference type="InterPro" id="IPR000641">
    <property type="entry name" value="CbxX/CfxQ"/>
</dbReference>
<comment type="caution">
    <text evidence="6">The sequence shown here is derived from an EMBL/GenBank/DDBJ whole genome shotgun (WGS) entry which is preliminary data.</text>
</comment>
<dbReference type="Gene3D" id="1.10.8.60">
    <property type="match status" value="1"/>
</dbReference>
<dbReference type="PANTHER" id="PTHR43392">
    <property type="entry name" value="AAA-TYPE ATPASE FAMILY PROTEIN / ANKYRIN REPEAT FAMILY PROTEIN"/>
    <property type="match status" value="1"/>
</dbReference>
<reference evidence="7" key="1">
    <citation type="submission" date="2018-05" db="EMBL/GenBank/DDBJ databases">
        <authorList>
            <person name="Deangelis K."/>
            <person name="Huntemann M."/>
            <person name="Clum A."/>
            <person name="Pillay M."/>
            <person name="Palaniappan K."/>
            <person name="Varghese N."/>
            <person name="Mikhailova N."/>
            <person name="Stamatis D."/>
            <person name="Reddy T."/>
            <person name="Daum C."/>
            <person name="Shapiro N."/>
            <person name="Ivanova N."/>
            <person name="Kyrpides N."/>
            <person name="Woyke T."/>
        </authorList>
    </citation>
    <scope>NUCLEOTIDE SEQUENCE [LARGE SCALE GENOMIC DNA]</scope>
    <source>
        <strain evidence="7">GAS496</strain>
    </source>
</reference>
<evidence type="ECO:0000313" key="6">
    <source>
        <dbReference type="EMBL" id="PXX00768.1"/>
    </source>
</evidence>
<evidence type="ECO:0000313" key="7">
    <source>
        <dbReference type="Proteomes" id="UP000247781"/>
    </source>
</evidence>
<evidence type="ECO:0000256" key="2">
    <source>
        <dbReference type="ARBA" id="ARBA00022741"/>
    </source>
</evidence>
<dbReference type="InterPro" id="IPR041627">
    <property type="entry name" value="AAA_lid_6"/>
</dbReference>
<dbReference type="Pfam" id="PF00004">
    <property type="entry name" value="AAA"/>
    <property type="match status" value="1"/>
</dbReference>
<name>A0A318H7Q6_9MYCO</name>
<feature type="domain" description="AAA+ ATPase" evidence="5">
    <location>
        <begin position="131"/>
        <end position="281"/>
    </location>
</feature>
<evidence type="ECO:0000256" key="1">
    <source>
        <dbReference type="ARBA" id="ARBA00010378"/>
    </source>
</evidence>
<dbReference type="Pfam" id="PF17866">
    <property type="entry name" value="AAA_lid_6"/>
    <property type="match status" value="1"/>
</dbReference>